<keyword evidence="3" id="KW-0547">Nucleotide-binding</keyword>
<dbReference type="GO" id="GO:0005524">
    <property type="term" value="F:ATP binding"/>
    <property type="evidence" value="ECO:0007669"/>
    <property type="project" value="UniProtKB-KW"/>
</dbReference>
<feature type="domain" description="Helicase ATP-binding" evidence="2">
    <location>
        <begin position="363"/>
        <end position="524"/>
    </location>
</feature>
<dbReference type="InterPro" id="IPR027417">
    <property type="entry name" value="P-loop_NTPase"/>
</dbReference>
<sequence length="1121" mass="129701">MSDVQLSNFMFLSANKTYASFVGACVEAEKALVVSPATSAILCRRALELAVKWLFTYDSDLKVPYQDNLSSLIHDVTFLRVIDQSMLPQLKYITKLGNAAVHSNATISRGEAILSLRNLHNFICWIDYCYSVEYTARSFDEQLLLEENKHQEKVRPQELQDLYDRLGSKDRKLEDLIKENEELRKLLTERKAQNTQEYDFAPDQISEYETRKRYIDLELKLAGWIFRQNVLEEFEVQGMPNGQGIGYADYVLFGENGKPLAVVEAKRTSSDPNIGKQQAKLYADGLEQRYGQRPVIYYTNGFITNFWDDLHYASRQVSGFASQDELQLLVTRRSIRRPLQDVQINNSIVNRPYQHEAVLSVCDALNKGQRTSLLVMATGSGKTRTASAIVDVLSRYNWVKNVLFLTDRTTLVRQAKNSFSQYLPDMTLCNLLDSKDNPETARIVFSTYPTMMNAIDEAKRKDGKKLFTVGHFDLIIIDESHRSVYKKYKAIFDYFDAILLGLTATPKDEVDKNTYDVFRLENGVPTFAYELEQAVKEGHLVDYRTVETTTKIMDDGIRYDDLSDEEKEQYEEVLLEDEEEEPRDIDSAAINEWLFNQDTIDRVLQLVMERGLKVEGGDKLGKTIIFAKNHRHAVAIVERFDSLYPTLKGHFARVIDIKTNYYQSLIDDFSIWSKLPQIAVSVDMLDTGVDIPEVVNLVFFKKVRSKSKFWQMVGCGTRLCKDLHGIGEDKKEFLIFDFCRNFEFFRANPKGKDTNIAETLSEKLFNVRTQIVRELQQLRYQEPEYIAHRTDLVNRLKDSVSALNEEHFRIRQHIQYVHKYKNDAAWLSLTDTDMGDLKEYIAPLVVSLDNDELAKRFDYMMLIIELAKLQGTQSVKPIRKVMETAERLAKLGTIPQIVAQREVIEKVLAVEFWEEADIFELEKVREALRDLIKFLERETQQIYYTNFKDEWLAVEESRGFYNTNDLQNYRKKVSQYLQTNKDQLAIYKLRNNKPITKQDLETLEHILWGELGTKEDYEREYKDLPVTKLVRTVVGLDQEAANEAFVVFLQENRLNVNQLRFVKLIIDYVVKNGIIEKSVLQEEPFRSVGSITELFSNNLDDARAIIGVIDTINKNAEVVGA</sequence>
<dbReference type="InterPro" id="IPR013670">
    <property type="entry name" value="EcoEI_R_C_dom"/>
</dbReference>
<dbReference type="AlphaFoldDB" id="A0A089LNC5"/>
<proteinExistence type="predicted"/>
<dbReference type="Pfam" id="PF04313">
    <property type="entry name" value="HSDR_N"/>
    <property type="match status" value="1"/>
</dbReference>
<dbReference type="InterPro" id="IPR050742">
    <property type="entry name" value="Helicase_Restrict-Modif_Enz"/>
</dbReference>
<dbReference type="PANTHER" id="PTHR47396:SF1">
    <property type="entry name" value="ATP-DEPENDENT HELICASE IRC3-RELATED"/>
    <property type="match status" value="1"/>
</dbReference>
<keyword evidence="3" id="KW-0347">Helicase</keyword>
<protein>
    <submittedName>
        <fullName evidence="3">DEAD/DEAH box helicase</fullName>
    </submittedName>
</protein>
<keyword evidence="3" id="KW-0067">ATP-binding</keyword>
<dbReference type="GO" id="GO:0009307">
    <property type="term" value="P:DNA restriction-modification system"/>
    <property type="evidence" value="ECO:0007669"/>
    <property type="project" value="UniProtKB-KW"/>
</dbReference>
<feature type="coiled-coil region" evidence="1">
    <location>
        <begin position="159"/>
        <end position="196"/>
    </location>
</feature>
<dbReference type="InterPro" id="IPR025285">
    <property type="entry name" value="DUF4145"/>
</dbReference>
<dbReference type="KEGG" id="pste:PSTEL_07965"/>
<accession>A0A089LNC5</accession>
<evidence type="ECO:0000256" key="1">
    <source>
        <dbReference type="SAM" id="Coils"/>
    </source>
</evidence>
<dbReference type="GO" id="GO:0005829">
    <property type="term" value="C:cytosol"/>
    <property type="evidence" value="ECO:0007669"/>
    <property type="project" value="TreeGrafter"/>
</dbReference>
<dbReference type="SUPFAM" id="SSF52540">
    <property type="entry name" value="P-loop containing nucleoside triphosphate hydrolases"/>
    <property type="match status" value="2"/>
</dbReference>
<dbReference type="Pfam" id="PF08463">
    <property type="entry name" value="EcoEI_R_C"/>
    <property type="match status" value="1"/>
</dbReference>
<dbReference type="CDD" id="cd18032">
    <property type="entry name" value="DEXHc_RE_I_III_res"/>
    <property type="match status" value="1"/>
</dbReference>
<keyword evidence="4" id="KW-1185">Reference proteome</keyword>
<dbReference type="GO" id="GO:0009035">
    <property type="term" value="F:type I site-specific deoxyribonuclease activity"/>
    <property type="evidence" value="ECO:0007669"/>
    <property type="project" value="UniProtKB-EC"/>
</dbReference>
<dbReference type="Proteomes" id="UP000029507">
    <property type="component" value="Chromosome"/>
</dbReference>
<name>A0A089LNC5_9BACL</name>
<dbReference type="Gene3D" id="3.90.1570.30">
    <property type="match status" value="1"/>
</dbReference>
<dbReference type="EMBL" id="CP009286">
    <property type="protein sequence ID" value="AIQ63046.1"/>
    <property type="molecule type" value="Genomic_DNA"/>
</dbReference>
<dbReference type="Pfam" id="PF04851">
    <property type="entry name" value="ResIII"/>
    <property type="match status" value="1"/>
</dbReference>
<dbReference type="PROSITE" id="PS51192">
    <property type="entry name" value="HELICASE_ATP_BIND_1"/>
    <property type="match status" value="1"/>
</dbReference>
<dbReference type="RefSeq" id="WP_038694508.1">
    <property type="nucleotide sequence ID" value="NZ_CP009286.1"/>
</dbReference>
<dbReference type="InterPro" id="IPR006935">
    <property type="entry name" value="Helicase/UvrB_N"/>
</dbReference>
<dbReference type="GO" id="GO:0004386">
    <property type="term" value="F:helicase activity"/>
    <property type="evidence" value="ECO:0007669"/>
    <property type="project" value="UniProtKB-KW"/>
</dbReference>
<dbReference type="STRING" id="169760.PSTEL_07965"/>
<dbReference type="CDD" id="cd18799">
    <property type="entry name" value="SF2_C_EcoAI-like"/>
    <property type="match status" value="1"/>
</dbReference>
<dbReference type="PANTHER" id="PTHR47396">
    <property type="entry name" value="TYPE I RESTRICTION ENZYME ECOKI R PROTEIN"/>
    <property type="match status" value="1"/>
</dbReference>
<dbReference type="GO" id="GO:0003677">
    <property type="term" value="F:DNA binding"/>
    <property type="evidence" value="ECO:0007669"/>
    <property type="project" value="UniProtKB-KW"/>
</dbReference>
<organism evidence="3 4">
    <name type="scientific">Paenibacillus stellifer</name>
    <dbReference type="NCBI Taxonomy" id="169760"/>
    <lineage>
        <taxon>Bacteria</taxon>
        <taxon>Bacillati</taxon>
        <taxon>Bacillota</taxon>
        <taxon>Bacilli</taxon>
        <taxon>Bacillales</taxon>
        <taxon>Paenibacillaceae</taxon>
        <taxon>Paenibacillus</taxon>
    </lineage>
</organism>
<evidence type="ECO:0000259" key="2">
    <source>
        <dbReference type="PROSITE" id="PS51192"/>
    </source>
</evidence>
<dbReference type="SMART" id="SM00487">
    <property type="entry name" value="DEXDc"/>
    <property type="match status" value="1"/>
</dbReference>
<dbReference type="HOGENOM" id="CLU_009326_0_0_9"/>
<keyword evidence="1" id="KW-0175">Coiled coil</keyword>
<dbReference type="Pfam" id="PF13643">
    <property type="entry name" value="DUF4145"/>
    <property type="match status" value="1"/>
</dbReference>
<dbReference type="InterPro" id="IPR007409">
    <property type="entry name" value="Restrct_endonuc_type1_HsdR_N"/>
</dbReference>
<dbReference type="Gene3D" id="3.40.50.300">
    <property type="entry name" value="P-loop containing nucleotide triphosphate hydrolases"/>
    <property type="match status" value="2"/>
</dbReference>
<gene>
    <name evidence="3" type="ORF">PSTEL_07965</name>
</gene>
<dbReference type="InterPro" id="IPR014001">
    <property type="entry name" value="Helicase_ATP-bd"/>
</dbReference>
<reference evidence="3 4" key="1">
    <citation type="submission" date="2014-08" db="EMBL/GenBank/DDBJ databases">
        <title>Comparative genomics of the Paenibacillus odorifer group.</title>
        <authorList>
            <person name="den Bakker H.C."/>
            <person name="Tsai Y.-C."/>
            <person name="Martin N."/>
            <person name="Korlach J."/>
            <person name="Wiedmann M."/>
        </authorList>
    </citation>
    <scope>NUCLEOTIDE SEQUENCE [LARGE SCALE GENOMIC DNA]</scope>
    <source>
        <strain evidence="3 4">DSM 14472</strain>
    </source>
</reference>
<keyword evidence="3" id="KW-0378">Hydrolase</keyword>
<evidence type="ECO:0000313" key="4">
    <source>
        <dbReference type="Proteomes" id="UP000029507"/>
    </source>
</evidence>
<evidence type="ECO:0000313" key="3">
    <source>
        <dbReference type="EMBL" id="AIQ63046.1"/>
    </source>
</evidence>